<evidence type="ECO:0000256" key="1">
    <source>
        <dbReference type="ARBA" id="ARBA00009437"/>
    </source>
</evidence>
<accession>A0A345P8J1</accession>
<dbReference type="GO" id="GO:0006351">
    <property type="term" value="P:DNA-templated transcription"/>
    <property type="evidence" value="ECO:0007669"/>
    <property type="project" value="TreeGrafter"/>
</dbReference>
<keyword evidence="7" id="KW-1185">Reference proteome</keyword>
<dbReference type="Proteomes" id="UP000253940">
    <property type="component" value="Chromosome"/>
</dbReference>
<evidence type="ECO:0000256" key="2">
    <source>
        <dbReference type="ARBA" id="ARBA00023015"/>
    </source>
</evidence>
<dbReference type="InterPro" id="IPR036388">
    <property type="entry name" value="WH-like_DNA-bd_sf"/>
</dbReference>
<dbReference type="SUPFAM" id="SSF46785">
    <property type="entry name" value="Winged helix' DNA-binding domain"/>
    <property type="match status" value="1"/>
</dbReference>
<dbReference type="RefSeq" id="WP_114899708.1">
    <property type="nucleotide sequence ID" value="NZ_CP031222.1"/>
</dbReference>
<gene>
    <name evidence="6" type="ORF">HYN46_12630</name>
</gene>
<dbReference type="InterPro" id="IPR000847">
    <property type="entry name" value="LysR_HTH_N"/>
</dbReference>
<reference evidence="6 7" key="1">
    <citation type="submission" date="2018-07" db="EMBL/GenBank/DDBJ databases">
        <title>Genome sequencing of Moraxellaceae gen. HYN0046.</title>
        <authorList>
            <person name="Kim M."/>
            <person name="Yi H."/>
        </authorList>
    </citation>
    <scope>NUCLEOTIDE SEQUENCE [LARGE SCALE GENOMIC DNA]</scope>
    <source>
        <strain evidence="6 7">HYN0046</strain>
    </source>
</reference>
<name>A0A345P8J1_9GAMM</name>
<dbReference type="Gene3D" id="3.40.190.290">
    <property type="match status" value="1"/>
</dbReference>
<dbReference type="PANTHER" id="PTHR30537:SF3">
    <property type="entry name" value="TRANSCRIPTIONAL REGULATORY PROTEIN"/>
    <property type="match status" value="1"/>
</dbReference>
<keyword evidence="4" id="KW-0804">Transcription</keyword>
<keyword evidence="2" id="KW-0805">Transcription regulation</keyword>
<feature type="domain" description="HTH lysR-type" evidence="5">
    <location>
        <begin position="2"/>
        <end position="59"/>
    </location>
</feature>
<dbReference type="AlphaFoldDB" id="A0A345P8J1"/>
<protein>
    <submittedName>
        <fullName evidence="6">LysR family transcriptional regulator</fullName>
    </submittedName>
</protein>
<evidence type="ECO:0000313" key="6">
    <source>
        <dbReference type="EMBL" id="AXI03600.1"/>
    </source>
</evidence>
<keyword evidence="3" id="KW-0238">DNA-binding</keyword>
<dbReference type="InterPro" id="IPR005119">
    <property type="entry name" value="LysR_subst-bd"/>
</dbReference>
<evidence type="ECO:0000259" key="5">
    <source>
        <dbReference type="PROSITE" id="PS50931"/>
    </source>
</evidence>
<dbReference type="InterPro" id="IPR036390">
    <property type="entry name" value="WH_DNA-bd_sf"/>
</dbReference>
<evidence type="ECO:0000256" key="4">
    <source>
        <dbReference type="ARBA" id="ARBA00023163"/>
    </source>
</evidence>
<dbReference type="GO" id="GO:0003700">
    <property type="term" value="F:DNA-binding transcription factor activity"/>
    <property type="evidence" value="ECO:0007669"/>
    <property type="project" value="InterPro"/>
</dbReference>
<dbReference type="PANTHER" id="PTHR30537">
    <property type="entry name" value="HTH-TYPE TRANSCRIPTIONAL REGULATOR"/>
    <property type="match status" value="1"/>
</dbReference>
<sequence>MLDWENLHYFAVFSHEKSLSAAARKLGVDHATVARRIAALESSLQLKLVDRRPRAYVLTVDGERIASIADQMVEGAFSIGRIAKAGQQSISGEVSISVPPATAANFIVPHLAKLRQQYPNILLSMIAETRIASLPHGEADIAVRLSRPTEDDLVARRIGIMPFAFYAAPDYLAKTKPEDYVFIELDSSLVQSVQQRWLSAHLADRPIVLRTNSPEIQRIAACAGVGVAVLPYFLGELGGLARVSLGDGGLEREIWLAVHQDLHNTPAVRAVMDFLVDCFMQPDSHQI</sequence>
<dbReference type="OrthoDB" id="570111at2"/>
<dbReference type="EMBL" id="CP031222">
    <property type="protein sequence ID" value="AXI03600.1"/>
    <property type="molecule type" value="Genomic_DNA"/>
</dbReference>
<dbReference type="Gene3D" id="1.10.10.10">
    <property type="entry name" value="Winged helix-like DNA-binding domain superfamily/Winged helix DNA-binding domain"/>
    <property type="match status" value="1"/>
</dbReference>
<dbReference type="SUPFAM" id="SSF53850">
    <property type="entry name" value="Periplasmic binding protein-like II"/>
    <property type="match status" value="1"/>
</dbReference>
<dbReference type="GO" id="GO:0043565">
    <property type="term" value="F:sequence-specific DNA binding"/>
    <property type="evidence" value="ECO:0007669"/>
    <property type="project" value="TreeGrafter"/>
</dbReference>
<evidence type="ECO:0000256" key="3">
    <source>
        <dbReference type="ARBA" id="ARBA00023125"/>
    </source>
</evidence>
<dbReference type="KEGG" id="mbah:HYN46_12630"/>
<dbReference type="PROSITE" id="PS50931">
    <property type="entry name" value="HTH_LYSR"/>
    <property type="match status" value="1"/>
</dbReference>
<dbReference type="Pfam" id="PF03466">
    <property type="entry name" value="LysR_substrate"/>
    <property type="match status" value="1"/>
</dbReference>
<proteinExistence type="inferred from homology"/>
<organism evidence="6 7">
    <name type="scientific">Aquirhabdus parva</name>
    <dbReference type="NCBI Taxonomy" id="2283318"/>
    <lineage>
        <taxon>Bacteria</taxon>
        <taxon>Pseudomonadati</taxon>
        <taxon>Pseudomonadota</taxon>
        <taxon>Gammaproteobacteria</taxon>
        <taxon>Moraxellales</taxon>
        <taxon>Moraxellaceae</taxon>
        <taxon>Aquirhabdus</taxon>
    </lineage>
</organism>
<dbReference type="Pfam" id="PF00126">
    <property type="entry name" value="HTH_1"/>
    <property type="match status" value="1"/>
</dbReference>
<comment type="similarity">
    <text evidence="1">Belongs to the LysR transcriptional regulatory family.</text>
</comment>
<evidence type="ECO:0000313" key="7">
    <source>
        <dbReference type="Proteomes" id="UP000253940"/>
    </source>
</evidence>
<dbReference type="InterPro" id="IPR058163">
    <property type="entry name" value="LysR-type_TF_proteobact-type"/>
</dbReference>